<organism evidence="4 5">
    <name type="scientific">Centaurea solstitialis</name>
    <name type="common">yellow star-thistle</name>
    <dbReference type="NCBI Taxonomy" id="347529"/>
    <lineage>
        <taxon>Eukaryota</taxon>
        <taxon>Viridiplantae</taxon>
        <taxon>Streptophyta</taxon>
        <taxon>Embryophyta</taxon>
        <taxon>Tracheophyta</taxon>
        <taxon>Spermatophyta</taxon>
        <taxon>Magnoliopsida</taxon>
        <taxon>eudicotyledons</taxon>
        <taxon>Gunneridae</taxon>
        <taxon>Pentapetalae</taxon>
        <taxon>asterids</taxon>
        <taxon>campanulids</taxon>
        <taxon>Asterales</taxon>
        <taxon>Asteraceae</taxon>
        <taxon>Carduoideae</taxon>
        <taxon>Cardueae</taxon>
        <taxon>Centaureinae</taxon>
        <taxon>Centaurea</taxon>
    </lineage>
</organism>
<evidence type="ECO:0000259" key="3">
    <source>
        <dbReference type="PROSITE" id="PS50158"/>
    </source>
</evidence>
<dbReference type="PROSITE" id="PS50158">
    <property type="entry name" value="ZF_CCHC"/>
    <property type="match status" value="1"/>
</dbReference>
<evidence type="ECO:0000256" key="1">
    <source>
        <dbReference type="PROSITE-ProRule" id="PRU00047"/>
    </source>
</evidence>
<keyword evidence="1" id="KW-0862">Zinc</keyword>
<dbReference type="AlphaFoldDB" id="A0AA38WDR3"/>
<feature type="domain" description="CCHC-type" evidence="3">
    <location>
        <begin position="34"/>
        <end position="49"/>
    </location>
</feature>
<dbReference type="SUPFAM" id="SSF57756">
    <property type="entry name" value="Retrovirus zinc finger-like domains"/>
    <property type="match status" value="1"/>
</dbReference>
<dbReference type="InterPro" id="IPR036875">
    <property type="entry name" value="Znf_CCHC_sf"/>
</dbReference>
<reference evidence="4" key="1">
    <citation type="submission" date="2023-03" db="EMBL/GenBank/DDBJ databases">
        <title>Chromosome-scale reference genome and RAD-based genetic map of yellow starthistle (Centaurea solstitialis) reveal putative structural variation and QTLs associated with invader traits.</title>
        <authorList>
            <person name="Reatini B."/>
            <person name="Cang F.A."/>
            <person name="Jiang Q."/>
            <person name="Mckibben M.T.W."/>
            <person name="Barker M.S."/>
            <person name="Rieseberg L.H."/>
            <person name="Dlugosch K.M."/>
        </authorList>
    </citation>
    <scope>NUCLEOTIDE SEQUENCE</scope>
    <source>
        <strain evidence="4">CAN-66</strain>
        <tissue evidence="4">Leaf</tissue>
    </source>
</reference>
<keyword evidence="1" id="KW-0863">Zinc-finger</keyword>
<dbReference type="InterPro" id="IPR001878">
    <property type="entry name" value="Znf_CCHC"/>
</dbReference>
<dbReference type="GO" id="GO:0003676">
    <property type="term" value="F:nucleic acid binding"/>
    <property type="evidence" value="ECO:0007669"/>
    <property type="project" value="InterPro"/>
</dbReference>
<keyword evidence="5" id="KW-1185">Reference proteome</keyword>
<evidence type="ECO:0000313" key="4">
    <source>
        <dbReference type="EMBL" id="KAJ9556892.1"/>
    </source>
</evidence>
<protein>
    <recommendedName>
        <fullName evidence="3">CCHC-type domain-containing protein</fullName>
    </recommendedName>
</protein>
<feature type="region of interest" description="Disordered" evidence="2">
    <location>
        <begin position="1"/>
        <end position="26"/>
    </location>
</feature>
<evidence type="ECO:0000256" key="2">
    <source>
        <dbReference type="SAM" id="MobiDB-lite"/>
    </source>
</evidence>
<dbReference type="GO" id="GO:0008270">
    <property type="term" value="F:zinc ion binding"/>
    <property type="evidence" value="ECO:0007669"/>
    <property type="project" value="UniProtKB-KW"/>
</dbReference>
<proteinExistence type="predicted"/>
<feature type="compositionally biased region" description="Basic and acidic residues" evidence="2">
    <location>
        <begin position="7"/>
        <end position="26"/>
    </location>
</feature>
<comment type="caution">
    <text evidence="4">The sequence shown here is derived from an EMBL/GenBank/DDBJ whole genome shotgun (WGS) entry which is preliminary data.</text>
</comment>
<keyword evidence="1" id="KW-0479">Metal-binding</keyword>
<feature type="compositionally biased region" description="Polar residues" evidence="2">
    <location>
        <begin position="57"/>
        <end position="76"/>
    </location>
</feature>
<gene>
    <name evidence="4" type="ORF">OSB04_011506</name>
</gene>
<feature type="region of interest" description="Disordered" evidence="2">
    <location>
        <begin position="45"/>
        <end position="78"/>
    </location>
</feature>
<evidence type="ECO:0000313" key="5">
    <source>
        <dbReference type="Proteomes" id="UP001172457"/>
    </source>
</evidence>
<dbReference type="EMBL" id="JARYMX010000003">
    <property type="protein sequence ID" value="KAJ9556892.1"/>
    <property type="molecule type" value="Genomic_DNA"/>
</dbReference>
<accession>A0AA38WDR3</accession>
<name>A0AA38WDR3_9ASTR</name>
<sequence length="113" mass="13155">MTVFLPCKEHKNSRRPRDRDRIPSRNEEPIVKHCSRCTQRGHFRNKCPEPMPAPSSLLGSSSRCNRSQSRTTYENENQQEDVFGTYNLEIFKQIYHLITKSADMIPLQCVVTS</sequence>
<dbReference type="Proteomes" id="UP001172457">
    <property type="component" value="Chromosome 3"/>
</dbReference>